<keyword evidence="15" id="KW-1185">Reference proteome</keyword>
<dbReference type="InterPro" id="IPR001604">
    <property type="entry name" value="Endo_G_ENPP1-like_dom"/>
</dbReference>
<feature type="chain" id="PRO_5002745477" description="Endonuclease" evidence="11">
    <location>
        <begin position="31"/>
        <end position="291"/>
    </location>
</feature>
<dbReference type="EC" id="3.1.30.-" evidence="10"/>
<dbReference type="PANTHER" id="PTHR13966">
    <property type="entry name" value="ENDONUCLEASE RELATED"/>
    <property type="match status" value="1"/>
</dbReference>
<evidence type="ECO:0000313" key="15">
    <source>
        <dbReference type="Proteomes" id="UP000001357"/>
    </source>
</evidence>
<dbReference type="GO" id="GO:0003676">
    <property type="term" value="F:nucleic acid binding"/>
    <property type="evidence" value="ECO:0007669"/>
    <property type="project" value="InterPro"/>
</dbReference>
<evidence type="ECO:0000256" key="11">
    <source>
        <dbReference type="SAM" id="SignalP"/>
    </source>
</evidence>
<dbReference type="FunCoup" id="A9VAT6">
    <property type="interactions" value="514"/>
</dbReference>
<keyword evidence="4 9" id="KW-0479">Metal-binding</keyword>
<feature type="domain" description="ENPP1-3/EXOG-like endonuclease/phosphodiesterase" evidence="12">
    <location>
        <begin position="59"/>
        <end position="269"/>
    </location>
</feature>
<dbReference type="PROSITE" id="PS01070">
    <property type="entry name" value="NUCLEASE_NON_SPEC"/>
    <property type="match status" value="1"/>
</dbReference>
<dbReference type="GO" id="GO:0004521">
    <property type="term" value="F:RNA endonuclease activity"/>
    <property type="evidence" value="ECO:0000318"/>
    <property type="project" value="GO_Central"/>
</dbReference>
<dbReference type="InterPro" id="IPR044925">
    <property type="entry name" value="His-Me_finger_sf"/>
</dbReference>
<evidence type="ECO:0000256" key="9">
    <source>
        <dbReference type="PIRSR" id="PIRSR640255-2"/>
    </source>
</evidence>
<evidence type="ECO:0000256" key="4">
    <source>
        <dbReference type="ARBA" id="ARBA00022723"/>
    </source>
</evidence>
<dbReference type="EMBL" id="CH991574">
    <property type="protein sequence ID" value="EDQ85432.1"/>
    <property type="molecule type" value="Genomic_DNA"/>
</dbReference>
<keyword evidence="3 10" id="KW-0540">Nuclease</keyword>
<comment type="cofactor">
    <cofactor evidence="1 10">
        <name>Mg(2+)</name>
        <dbReference type="ChEBI" id="CHEBI:18420"/>
    </cofactor>
</comment>
<dbReference type="RefSeq" id="XP_001749843.1">
    <property type="nucleotide sequence ID" value="XM_001749791.1"/>
</dbReference>
<keyword evidence="6 10" id="KW-0378">Hydrolase</keyword>
<evidence type="ECO:0000256" key="1">
    <source>
        <dbReference type="ARBA" id="ARBA00001946"/>
    </source>
</evidence>
<gene>
    <name evidence="14" type="ORF">MONBRDRAFT_34300</name>
</gene>
<dbReference type="Proteomes" id="UP000001357">
    <property type="component" value="Unassembled WGS sequence"/>
</dbReference>
<evidence type="ECO:0000256" key="5">
    <source>
        <dbReference type="ARBA" id="ARBA00022759"/>
    </source>
</evidence>
<dbReference type="GO" id="GO:0005743">
    <property type="term" value="C:mitochondrial inner membrane"/>
    <property type="evidence" value="ECO:0000318"/>
    <property type="project" value="GO_Central"/>
</dbReference>
<accession>A9VAT6</accession>
<dbReference type="GO" id="GO:0000014">
    <property type="term" value="F:single-stranded DNA endodeoxyribonuclease activity"/>
    <property type="evidence" value="ECO:0000318"/>
    <property type="project" value="GO_Central"/>
</dbReference>
<dbReference type="Gene3D" id="3.40.570.10">
    <property type="entry name" value="Extracellular Endonuclease, subunit A"/>
    <property type="match status" value="1"/>
</dbReference>
<dbReference type="InterPro" id="IPR040255">
    <property type="entry name" value="Non-specific_endonuclease"/>
</dbReference>
<dbReference type="InterPro" id="IPR018524">
    <property type="entry name" value="DNA/RNA_endonuclease_AS"/>
</dbReference>
<name>A9VAT6_MONBE</name>
<evidence type="ECO:0000259" key="13">
    <source>
        <dbReference type="SMART" id="SM00892"/>
    </source>
</evidence>
<dbReference type="SUPFAM" id="SSF54060">
    <property type="entry name" value="His-Me finger endonucleases"/>
    <property type="match status" value="1"/>
</dbReference>
<feature type="binding site" evidence="9">
    <location>
        <position position="159"/>
    </location>
    <ligand>
        <name>Mg(2+)</name>
        <dbReference type="ChEBI" id="CHEBI:18420"/>
        <note>catalytic</note>
    </ligand>
</feature>
<keyword evidence="5 10" id="KW-0255">Endonuclease</keyword>
<dbReference type="eggNOG" id="KOG3721">
    <property type="taxonomic scope" value="Eukaryota"/>
</dbReference>
<dbReference type="GO" id="GO:0006309">
    <property type="term" value="P:apoptotic DNA fragmentation"/>
    <property type="evidence" value="ECO:0000318"/>
    <property type="project" value="GO_Central"/>
</dbReference>
<protein>
    <recommendedName>
        <fullName evidence="10">Endonuclease</fullName>
        <ecNumber evidence="10">3.1.30.-</ecNumber>
    </recommendedName>
</protein>
<evidence type="ECO:0000256" key="2">
    <source>
        <dbReference type="ARBA" id="ARBA00010052"/>
    </source>
</evidence>
<reference evidence="14 15" key="1">
    <citation type="journal article" date="2008" name="Nature">
        <title>The genome of the choanoflagellate Monosiga brevicollis and the origin of metazoans.</title>
        <authorList>
            <consortium name="JGI Sequencing"/>
            <person name="King N."/>
            <person name="Westbrook M.J."/>
            <person name="Young S.L."/>
            <person name="Kuo A."/>
            <person name="Abedin M."/>
            <person name="Chapman J."/>
            <person name="Fairclough S."/>
            <person name="Hellsten U."/>
            <person name="Isogai Y."/>
            <person name="Letunic I."/>
            <person name="Marr M."/>
            <person name="Pincus D."/>
            <person name="Putnam N."/>
            <person name="Rokas A."/>
            <person name="Wright K.J."/>
            <person name="Zuzow R."/>
            <person name="Dirks W."/>
            <person name="Good M."/>
            <person name="Goodstein D."/>
            <person name="Lemons D."/>
            <person name="Li W."/>
            <person name="Lyons J.B."/>
            <person name="Morris A."/>
            <person name="Nichols S."/>
            <person name="Richter D.J."/>
            <person name="Salamov A."/>
            <person name="Bork P."/>
            <person name="Lim W.A."/>
            <person name="Manning G."/>
            <person name="Miller W.T."/>
            <person name="McGinnis W."/>
            <person name="Shapiro H."/>
            <person name="Tjian R."/>
            <person name="Grigoriev I.V."/>
            <person name="Rokhsar D."/>
        </authorList>
    </citation>
    <scope>NUCLEOTIDE SEQUENCE [LARGE SCALE GENOMIC DNA]</scope>
    <source>
        <strain evidence="15">MX1 / ATCC 50154</strain>
    </source>
</reference>
<feature type="signal peptide" evidence="11">
    <location>
        <begin position="1"/>
        <end position="30"/>
    </location>
</feature>
<dbReference type="InterPro" id="IPR044929">
    <property type="entry name" value="DNA/RNA_non-sp_Endonuclease_sf"/>
</dbReference>
<dbReference type="Pfam" id="PF01223">
    <property type="entry name" value="Endonuclease_NS"/>
    <property type="match status" value="1"/>
</dbReference>
<sequence length="291" mass="32611">MAAVRWLGRMTWAGLGAGVVYHLTAQPAQAASLPPSGGVESASSIMRFGYPESRPLKLRDGHVVHYDNRLRVPVWVCEHVNRDTISVPKGEAKVNRADCVFTEDQTIHPYFRSTDVDYKRSGYDRGHLAAAANHRQHLEAMKSTFFYSNIAPQVGKGMNRGAWNNLEIYTRRLARDNEVYVISGSLFVPQNGQVTYKVIGPNNVAVPTHFFKVLLIAARNDEERTARLQCFIMPNQEIPTGQNLAQFLVPLEQVEKLSGFTFFDKLPNKYGRVQRTAKGQLAGDFAKEDTS</sequence>
<dbReference type="KEGG" id="mbr:MONBRDRAFT_34300"/>
<dbReference type="AlphaFoldDB" id="A9VAT6"/>
<organism evidence="14 15">
    <name type="scientific">Monosiga brevicollis</name>
    <name type="common">Choanoflagellate</name>
    <dbReference type="NCBI Taxonomy" id="81824"/>
    <lineage>
        <taxon>Eukaryota</taxon>
        <taxon>Choanoflagellata</taxon>
        <taxon>Craspedida</taxon>
        <taxon>Salpingoecidae</taxon>
        <taxon>Monosiga</taxon>
    </lineage>
</organism>
<evidence type="ECO:0000259" key="12">
    <source>
        <dbReference type="SMART" id="SM00477"/>
    </source>
</evidence>
<feature type="domain" description="DNA/RNA non-specific endonuclease/pyrophosphatase/phosphodiesterase" evidence="13">
    <location>
        <begin position="58"/>
        <end position="269"/>
    </location>
</feature>
<dbReference type="GO" id="GO:0046872">
    <property type="term" value="F:metal ion binding"/>
    <property type="evidence" value="ECO:0007669"/>
    <property type="project" value="UniProtKB-KW"/>
</dbReference>
<evidence type="ECO:0000256" key="7">
    <source>
        <dbReference type="ARBA" id="ARBA00022842"/>
    </source>
</evidence>
<keyword evidence="7" id="KW-0460">Magnesium</keyword>
<evidence type="ECO:0000256" key="6">
    <source>
        <dbReference type="ARBA" id="ARBA00022801"/>
    </source>
</evidence>
<dbReference type="FunFam" id="3.40.570.10:FF:000027">
    <property type="entry name" value="Predicted protein"/>
    <property type="match status" value="1"/>
</dbReference>
<dbReference type="GeneID" id="5895092"/>
<dbReference type="SMART" id="SM00477">
    <property type="entry name" value="NUC"/>
    <property type="match status" value="1"/>
</dbReference>
<dbReference type="SMART" id="SM00892">
    <property type="entry name" value="Endonuclease_NS"/>
    <property type="match status" value="1"/>
</dbReference>
<evidence type="ECO:0000256" key="8">
    <source>
        <dbReference type="PIRSR" id="PIRSR640255-1"/>
    </source>
</evidence>
<evidence type="ECO:0000256" key="3">
    <source>
        <dbReference type="ARBA" id="ARBA00022722"/>
    </source>
</evidence>
<dbReference type="GO" id="GO:0005634">
    <property type="term" value="C:nucleus"/>
    <property type="evidence" value="ECO:0000318"/>
    <property type="project" value="GO_Central"/>
</dbReference>
<dbReference type="OMA" id="YVMPNQV"/>
<dbReference type="InParanoid" id="A9VAT6"/>
<proteinExistence type="inferred from homology"/>
<evidence type="ECO:0000256" key="10">
    <source>
        <dbReference type="RuleBase" id="RU366055"/>
    </source>
</evidence>
<keyword evidence="11" id="KW-0732">Signal</keyword>
<comment type="similarity">
    <text evidence="2 10">Belongs to the DNA/RNA non-specific endonuclease family.</text>
</comment>
<dbReference type="InterPro" id="IPR020821">
    <property type="entry name" value="ENPP1-3/EXOG-like_nuc-like"/>
</dbReference>
<evidence type="ECO:0000313" key="14">
    <source>
        <dbReference type="EMBL" id="EDQ85432.1"/>
    </source>
</evidence>
<dbReference type="PANTHER" id="PTHR13966:SF5">
    <property type="entry name" value="ENDONUCLEASE G, MITOCHONDRIAL"/>
    <property type="match status" value="1"/>
</dbReference>
<feature type="active site" description="Proton acceptor" evidence="8">
    <location>
        <position position="127"/>
    </location>
</feature>
<dbReference type="STRING" id="81824.A9VAT6"/>
<dbReference type="CDD" id="cd00091">
    <property type="entry name" value="NUC"/>
    <property type="match status" value="1"/>
</dbReference>